<evidence type="ECO:0000313" key="2">
    <source>
        <dbReference type="RefSeq" id="XP_034236683.1"/>
    </source>
</evidence>
<name>A0A6P8YAM7_THRPL</name>
<dbReference type="InParanoid" id="A0A6P8YAM7"/>
<protein>
    <submittedName>
        <fullName evidence="2">Uncharacterized protein LOC117642530</fullName>
    </submittedName>
</protein>
<dbReference type="KEGG" id="tpal:117642530"/>
<reference evidence="2" key="1">
    <citation type="submission" date="2025-08" db="UniProtKB">
        <authorList>
            <consortium name="RefSeq"/>
        </authorList>
    </citation>
    <scope>IDENTIFICATION</scope>
    <source>
        <tissue evidence="2">Total insect</tissue>
    </source>
</reference>
<gene>
    <name evidence="2" type="primary">LOC117642530</name>
</gene>
<dbReference type="Proteomes" id="UP000515158">
    <property type="component" value="Unplaced"/>
</dbReference>
<accession>A0A6P8YAM7</accession>
<keyword evidence="1" id="KW-1185">Reference proteome</keyword>
<dbReference type="GeneID" id="117642530"/>
<sequence>MQLSIFTASRGAHTYDSETLMNKPPPTTPIEVHSAAVPLDVGVRNPILKPQTKTLGLKRVLLPKQPVLSALTELPEHQVTSGGEIKRNFPKQNSNPTKTLGVRPTVLRPLCPKPPKVLNVTNRPNIPTLQAQPRKVIDTHIYH</sequence>
<proteinExistence type="predicted"/>
<dbReference type="RefSeq" id="XP_034236683.1">
    <property type="nucleotide sequence ID" value="XM_034380792.1"/>
</dbReference>
<organism evidence="2">
    <name type="scientific">Thrips palmi</name>
    <name type="common">Melon thrips</name>
    <dbReference type="NCBI Taxonomy" id="161013"/>
    <lineage>
        <taxon>Eukaryota</taxon>
        <taxon>Metazoa</taxon>
        <taxon>Ecdysozoa</taxon>
        <taxon>Arthropoda</taxon>
        <taxon>Hexapoda</taxon>
        <taxon>Insecta</taxon>
        <taxon>Pterygota</taxon>
        <taxon>Neoptera</taxon>
        <taxon>Paraneoptera</taxon>
        <taxon>Thysanoptera</taxon>
        <taxon>Terebrantia</taxon>
        <taxon>Thripoidea</taxon>
        <taxon>Thripidae</taxon>
        <taxon>Thrips</taxon>
    </lineage>
</organism>
<dbReference type="AlphaFoldDB" id="A0A6P8YAM7"/>
<evidence type="ECO:0000313" key="1">
    <source>
        <dbReference type="Proteomes" id="UP000515158"/>
    </source>
</evidence>